<gene>
    <name evidence="8 9" type="primary">LOC113209513</name>
</gene>
<evidence type="ECO:0000313" key="8">
    <source>
        <dbReference type="RefSeq" id="XP_026282848.1"/>
    </source>
</evidence>
<name>A0A6J1SNM2_FRAOC</name>
<evidence type="ECO:0000256" key="5">
    <source>
        <dbReference type="SAM" id="Coils"/>
    </source>
</evidence>
<keyword evidence="2 4" id="KW-0863">Zinc-finger</keyword>
<keyword evidence="3" id="KW-0862">Zinc</keyword>
<dbReference type="PROSITE" id="PS01359">
    <property type="entry name" value="ZF_PHD_1"/>
    <property type="match status" value="1"/>
</dbReference>
<dbReference type="InterPro" id="IPR019786">
    <property type="entry name" value="Zinc_finger_PHD-type_CS"/>
</dbReference>
<evidence type="ECO:0000313" key="9">
    <source>
        <dbReference type="RefSeq" id="XP_026282849.1"/>
    </source>
</evidence>
<feature type="coiled-coil region" evidence="5">
    <location>
        <begin position="107"/>
        <end position="240"/>
    </location>
</feature>
<evidence type="ECO:0000313" key="7">
    <source>
        <dbReference type="Proteomes" id="UP000504606"/>
    </source>
</evidence>
<evidence type="ECO:0000256" key="2">
    <source>
        <dbReference type="ARBA" id="ARBA00022771"/>
    </source>
</evidence>
<dbReference type="SUPFAM" id="SSF57903">
    <property type="entry name" value="FYVE/PHD zinc finger"/>
    <property type="match status" value="1"/>
</dbReference>
<dbReference type="InterPro" id="IPR013083">
    <property type="entry name" value="Znf_RING/FYVE/PHD"/>
</dbReference>
<dbReference type="Gene3D" id="3.30.40.10">
    <property type="entry name" value="Zinc/RING finger domain, C3HC4 (zinc finger)"/>
    <property type="match status" value="1"/>
</dbReference>
<evidence type="ECO:0000256" key="1">
    <source>
        <dbReference type="ARBA" id="ARBA00022723"/>
    </source>
</evidence>
<dbReference type="RefSeq" id="XP_026282848.1">
    <property type="nucleotide sequence ID" value="XM_026427063.2"/>
</dbReference>
<protein>
    <submittedName>
        <fullName evidence="8 9">Probable DNA double-strand break repair Rad50 ATPase isoform X1</fullName>
    </submittedName>
</protein>
<dbReference type="InterPro" id="IPR001965">
    <property type="entry name" value="Znf_PHD"/>
</dbReference>
<dbReference type="Proteomes" id="UP000504606">
    <property type="component" value="Unplaced"/>
</dbReference>
<dbReference type="Pfam" id="PF00628">
    <property type="entry name" value="PHD"/>
    <property type="match status" value="1"/>
</dbReference>
<keyword evidence="7" id="KW-1185">Reference proteome</keyword>
<dbReference type="GO" id="GO:0008270">
    <property type="term" value="F:zinc ion binding"/>
    <property type="evidence" value="ECO:0007669"/>
    <property type="project" value="UniProtKB-KW"/>
</dbReference>
<reference evidence="8 9" key="1">
    <citation type="submission" date="2025-04" db="UniProtKB">
        <authorList>
            <consortium name="RefSeq"/>
        </authorList>
    </citation>
    <scope>IDENTIFICATION</scope>
    <source>
        <tissue evidence="8 9">Whole organism</tissue>
    </source>
</reference>
<dbReference type="KEGG" id="foc:113209513"/>
<evidence type="ECO:0000256" key="3">
    <source>
        <dbReference type="ARBA" id="ARBA00022833"/>
    </source>
</evidence>
<dbReference type="RefSeq" id="XP_026282849.1">
    <property type="nucleotide sequence ID" value="XM_026427064.2"/>
</dbReference>
<dbReference type="GeneID" id="113209513"/>
<sequence length="253" mass="29610">MSKQERFCFCRLEAKGFMIMCDGCRIWFHGRCVKMSKKSSEAIEFWYCMWCNLYRDSAKSVIEEQEKIREDILKIKGELEHLKVAIKMNTGGLTSSTDSHASSDPSEQSLDQELIIVKKNLEKLKEENLVYQKNHADILTRVDSLKRELVSKQKELNSIEVNFKNYQEESLSSKRRYDSDILNLKTDIASKQEELDKVKLNFQNFQEEKQLLEKNLNEELDKAYREISSLNESNKELASSLAIKRRKLSKSKC</sequence>
<proteinExistence type="predicted"/>
<dbReference type="InterPro" id="IPR019787">
    <property type="entry name" value="Znf_PHD-finger"/>
</dbReference>
<evidence type="ECO:0000256" key="4">
    <source>
        <dbReference type="PROSITE-ProRule" id="PRU00146"/>
    </source>
</evidence>
<keyword evidence="1" id="KW-0479">Metal-binding</keyword>
<dbReference type="PROSITE" id="PS50016">
    <property type="entry name" value="ZF_PHD_2"/>
    <property type="match status" value="1"/>
</dbReference>
<dbReference type="InterPro" id="IPR011011">
    <property type="entry name" value="Znf_FYVE_PHD"/>
</dbReference>
<evidence type="ECO:0000259" key="6">
    <source>
        <dbReference type="PROSITE" id="PS50016"/>
    </source>
</evidence>
<dbReference type="OrthoDB" id="784962at2759"/>
<accession>A0A6J1SNM2</accession>
<dbReference type="AlphaFoldDB" id="A0A6J1SNM2"/>
<feature type="domain" description="PHD-type" evidence="6">
    <location>
        <begin position="5"/>
        <end position="54"/>
    </location>
</feature>
<organism evidence="7 9">
    <name type="scientific">Frankliniella occidentalis</name>
    <name type="common">Western flower thrips</name>
    <name type="synonym">Euthrips occidentalis</name>
    <dbReference type="NCBI Taxonomy" id="133901"/>
    <lineage>
        <taxon>Eukaryota</taxon>
        <taxon>Metazoa</taxon>
        <taxon>Ecdysozoa</taxon>
        <taxon>Arthropoda</taxon>
        <taxon>Hexapoda</taxon>
        <taxon>Insecta</taxon>
        <taxon>Pterygota</taxon>
        <taxon>Neoptera</taxon>
        <taxon>Paraneoptera</taxon>
        <taxon>Thysanoptera</taxon>
        <taxon>Terebrantia</taxon>
        <taxon>Thripoidea</taxon>
        <taxon>Thripidae</taxon>
        <taxon>Frankliniella</taxon>
    </lineage>
</organism>
<dbReference type="SMART" id="SM00249">
    <property type="entry name" value="PHD"/>
    <property type="match status" value="1"/>
</dbReference>
<keyword evidence="5" id="KW-0175">Coiled coil</keyword>